<comment type="similarity">
    <text evidence="1 7">Belongs to the ferritin family. Prokaryotic subfamily.</text>
</comment>
<dbReference type="EC" id="1.16.3.2" evidence="7"/>
<sequence length="172" mass="19843">MVSQKMVDRINLQINREMYSAYLYLAMAAKMNELGYTGIGKWLTVQYHEEMFHAMKFAEYLHDQNAVVAFAKIDTPEFKEKDVKPLFEHVLAHEQGVSASIREIMDLAIAEKDYATQTFVQWYINEQVEEEKNATEILQNIDLVGNSAQGLFMLNTELGKRDPSVPLDFNKI</sequence>
<comment type="function">
    <text evidence="7">Iron-storage protein.</text>
</comment>
<dbReference type="EMBL" id="FWDO01000004">
    <property type="protein sequence ID" value="SLM18168.1"/>
    <property type="molecule type" value="Genomic_DNA"/>
</dbReference>
<dbReference type="InterPro" id="IPR041719">
    <property type="entry name" value="Ferritin_prok"/>
</dbReference>
<dbReference type="GO" id="GO:0008199">
    <property type="term" value="F:ferric iron binding"/>
    <property type="evidence" value="ECO:0007669"/>
    <property type="project" value="InterPro"/>
</dbReference>
<evidence type="ECO:0000256" key="6">
    <source>
        <dbReference type="PIRSR" id="PIRSR601519-1"/>
    </source>
</evidence>
<comment type="catalytic activity">
    <reaction evidence="7">
        <text>4 Fe(2+) + O2 + 6 H2O = 4 iron(III) oxide-hydroxide + 12 H(+)</text>
        <dbReference type="Rhea" id="RHEA:11972"/>
        <dbReference type="ChEBI" id="CHEBI:15377"/>
        <dbReference type="ChEBI" id="CHEBI:15378"/>
        <dbReference type="ChEBI" id="CHEBI:15379"/>
        <dbReference type="ChEBI" id="CHEBI:29033"/>
        <dbReference type="ChEBI" id="CHEBI:78619"/>
        <dbReference type="EC" id="1.16.3.2"/>
    </reaction>
</comment>
<protein>
    <recommendedName>
        <fullName evidence="7">Ferritin</fullName>
        <ecNumber evidence="7">1.16.3.2</ecNumber>
    </recommendedName>
</protein>
<dbReference type="GO" id="GO:0005829">
    <property type="term" value="C:cytosol"/>
    <property type="evidence" value="ECO:0007669"/>
    <property type="project" value="TreeGrafter"/>
</dbReference>
<keyword evidence="3 6" id="KW-0479">Metal-binding</keyword>
<keyword evidence="4 9" id="KW-0560">Oxidoreductase</keyword>
<dbReference type="GO" id="GO:0042802">
    <property type="term" value="F:identical protein binding"/>
    <property type="evidence" value="ECO:0007669"/>
    <property type="project" value="UniProtKB-ARBA"/>
</dbReference>
<dbReference type="GO" id="GO:0006826">
    <property type="term" value="P:iron ion transport"/>
    <property type="evidence" value="ECO:0007669"/>
    <property type="project" value="InterPro"/>
</dbReference>
<feature type="binding site" evidence="6">
    <location>
        <position position="17"/>
    </location>
    <ligand>
        <name>Fe cation</name>
        <dbReference type="ChEBI" id="CHEBI:24875"/>
        <label>1</label>
    </ligand>
</feature>
<feature type="domain" description="Ferritin-like diiron" evidence="8">
    <location>
        <begin position="1"/>
        <end position="145"/>
    </location>
</feature>
<gene>
    <name evidence="9" type="ORF">SPIRO4BDMA_40740</name>
</gene>
<evidence type="ECO:0000256" key="2">
    <source>
        <dbReference type="ARBA" id="ARBA00022434"/>
    </source>
</evidence>
<feature type="binding site" evidence="6">
    <location>
        <position position="127"/>
    </location>
    <ligand>
        <name>Fe cation</name>
        <dbReference type="ChEBI" id="CHEBI:24875"/>
        <label>1</label>
    </ligand>
</feature>
<feature type="binding site" evidence="6">
    <location>
        <position position="50"/>
    </location>
    <ligand>
        <name>Fe cation</name>
        <dbReference type="ChEBI" id="CHEBI:24875"/>
        <label>1</label>
    </ligand>
</feature>
<feature type="binding site" evidence="6">
    <location>
        <position position="53"/>
    </location>
    <ligand>
        <name>Fe cation</name>
        <dbReference type="ChEBI" id="CHEBI:24875"/>
        <label>1</label>
    </ligand>
</feature>
<dbReference type="InterPro" id="IPR009040">
    <property type="entry name" value="Ferritin-like_diiron"/>
</dbReference>
<dbReference type="AlphaFoldDB" id="A0A3P3XPG3"/>
<organism evidence="9">
    <name type="scientific">uncultured spirochete</name>
    <dbReference type="NCBI Taxonomy" id="156406"/>
    <lineage>
        <taxon>Bacteria</taxon>
        <taxon>Pseudomonadati</taxon>
        <taxon>Spirochaetota</taxon>
        <taxon>Spirochaetia</taxon>
        <taxon>Spirochaetales</taxon>
        <taxon>environmental samples</taxon>
    </lineage>
</organism>
<dbReference type="GO" id="GO:0006879">
    <property type="term" value="P:intracellular iron ion homeostasis"/>
    <property type="evidence" value="ECO:0007669"/>
    <property type="project" value="UniProtKB-KW"/>
</dbReference>
<evidence type="ECO:0000256" key="4">
    <source>
        <dbReference type="ARBA" id="ARBA00023002"/>
    </source>
</evidence>
<evidence type="ECO:0000256" key="1">
    <source>
        <dbReference type="ARBA" id="ARBA00006950"/>
    </source>
</evidence>
<dbReference type="GO" id="GO:0004322">
    <property type="term" value="F:ferroxidase activity"/>
    <property type="evidence" value="ECO:0007669"/>
    <property type="project" value="TreeGrafter"/>
</dbReference>
<dbReference type="PANTHER" id="PTHR11431:SF127">
    <property type="entry name" value="BACTERIAL NON-HEME FERRITIN"/>
    <property type="match status" value="1"/>
</dbReference>
<dbReference type="GO" id="GO:0008198">
    <property type="term" value="F:ferrous iron binding"/>
    <property type="evidence" value="ECO:0007669"/>
    <property type="project" value="TreeGrafter"/>
</dbReference>
<dbReference type="InterPro" id="IPR009078">
    <property type="entry name" value="Ferritin-like_SF"/>
</dbReference>
<evidence type="ECO:0000313" key="9">
    <source>
        <dbReference type="EMBL" id="SLM18168.1"/>
    </source>
</evidence>
<feature type="binding site" evidence="6">
    <location>
        <position position="94"/>
    </location>
    <ligand>
        <name>Fe cation</name>
        <dbReference type="ChEBI" id="CHEBI:24875"/>
        <label>1</label>
    </ligand>
</feature>
<evidence type="ECO:0000256" key="7">
    <source>
        <dbReference type="RuleBase" id="RU361145"/>
    </source>
</evidence>
<reference evidence="9" key="1">
    <citation type="submission" date="2017-02" db="EMBL/GenBank/DDBJ databases">
        <authorList>
            <person name="Regsiter A."/>
            <person name="William W."/>
        </authorList>
    </citation>
    <scope>NUCLEOTIDE SEQUENCE</scope>
    <source>
        <strain evidence="9">BdmA 4</strain>
    </source>
</reference>
<evidence type="ECO:0000259" key="8">
    <source>
        <dbReference type="PROSITE" id="PS50905"/>
    </source>
</evidence>
<evidence type="ECO:0000256" key="3">
    <source>
        <dbReference type="ARBA" id="ARBA00022723"/>
    </source>
</evidence>
<dbReference type="CDD" id="cd01055">
    <property type="entry name" value="Nonheme_Ferritin"/>
    <property type="match status" value="1"/>
</dbReference>
<proteinExistence type="inferred from homology"/>
<dbReference type="InterPro" id="IPR001519">
    <property type="entry name" value="Ferritin"/>
</dbReference>
<keyword evidence="2 7" id="KW-0409">Iron storage</keyword>
<keyword evidence="5 6" id="KW-0408">Iron</keyword>
<dbReference type="InterPro" id="IPR012347">
    <property type="entry name" value="Ferritin-like"/>
</dbReference>
<dbReference type="SUPFAM" id="SSF47240">
    <property type="entry name" value="Ferritin-like"/>
    <property type="match status" value="1"/>
</dbReference>
<name>A0A3P3XPG3_9SPIR</name>
<dbReference type="InterPro" id="IPR008331">
    <property type="entry name" value="Ferritin_DPS_dom"/>
</dbReference>
<keyword evidence="7" id="KW-0963">Cytoplasm</keyword>
<dbReference type="FunFam" id="1.20.1260.10:FF:000001">
    <property type="entry name" value="Non-heme ferritin"/>
    <property type="match status" value="1"/>
</dbReference>
<dbReference type="PANTHER" id="PTHR11431">
    <property type="entry name" value="FERRITIN"/>
    <property type="match status" value="1"/>
</dbReference>
<evidence type="ECO:0000256" key="5">
    <source>
        <dbReference type="ARBA" id="ARBA00023004"/>
    </source>
</evidence>
<accession>A0A3P3XPG3</accession>
<dbReference type="Gene3D" id="1.20.1260.10">
    <property type="match status" value="1"/>
</dbReference>
<dbReference type="Pfam" id="PF00210">
    <property type="entry name" value="Ferritin"/>
    <property type="match status" value="1"/>
</dbReference>
<dbReference type="PROSITE" id="PS50905">
    <property type="entry name" value="FERRITIN_LIKE"/>
    <property type="match status" value="1"/>
</dbReference>
<comment type="subcellular location">
    <subcellularLocation>
        <location evidence="7">Cytoplasm</location>
    </subcellularLocation>
</comment>